<dbReference type="InterPro" id="IPR001638">
    <property type="entry name" value="Solute-binding_3/MltF_N"/>
</dbReference>
<protein>
    <submittedName>
        <fullName evidence="6">Lytic transglycosylase F</fullName>
    </submittedName>
</protein>
<dbReference type="PANTHER" id="PTHR37423:SF2">
    <property type="entry name" value="MEMBRANE-BOUND LYTIC MUREIN TRANSGLYCOSYLASE C"/>
    <property type="match status" value="1"/>
</dbReference>
<evidence type="ECO:0000256" key="3">
    <source>
        <dbReference type="ARBA" id="ARBA00009387"/>
    </source>
</evidence>
<dbReference type="Gene3D" id="1.10.530.10">
    <property type="match status" value="1"/>
</dbReference>
<dbReference type="Proteomes" id="UP001055460">
    <property type="component" value="Chromosome"/>
</dbReference>
<evidence type="ECO:0000259" key="5">
    <source>
        <dbReference type="SMART" id="SM00062"/>
    </source>
</evidence>
<dbReference type="GO" id="GO:0009279">
    <property type="term" value="C:cell outer membrane"/>
    <property type="evidence" value="ECO:0007669"/>
    <property type="project" value="UniProtKB-SubCell"/>
</dbReference>
<dbReference type="Pfam" id="PF01464">
    <property type="entry name" value="SLT"/>
    <property type="match status" value="1"/>
</dbReference>
<comment type="similarity">
    <text evidence="3">Belongs to the virb1 family.</text>
</comment>
<gene>
    <name evidence="6" type="ORF">NE863_10775</name>
</gene>
<comment type="subcellular location">
    <subcellularLocation>
        <location evidence="1">Cell outer membrane</location>
        <topology evidence="1">Peripheral membrane protein</topology>
    </subcellularLocation>
</comment>
<dbReference type="CDD" id="cd13403">
    <property type="entry name" value="MLTF-like"/>
    <property type="match status" value="1"/>
</dbReference>
<comment type="similarity">
    <text evidence="2">Belongs to the transglycosylase Slt family.</text>
</comment>
<keyword evidence="4" id="KW-0998">Cell outer membrane</keyword>
<dbReference type="AlphaFoldDB" id="A0A9Q8Y5U6"/>
<organism evidence="6 7">
    <name type="scientific">Ensifer adhaerens</name>
    <name type="common">Sinorhizobium morelense</name>
    <dbReference type="NCBI Taxonomy" id="106592"/>
    <lineage>
        <taxon>Bacteria</taxon>
        <taxon>Pseudomonadati</taxon>
        <taxon>Pseudomonadota</taxon>
        <taxon>Alphaproteobacteria</taxon>
        <taxon>Hyphomicrobiales</taxon>
        <taxon>Rhizobiaceae</taxon>
        <taxon>Sinorhizobium/Ensifer group</taxon>
        <taxon>Ensifer</taxon>
    </lineage>
</organism>
<dbReference type="CDD" id="cd01009">
    <property type="entry name" value="PBP2_YfhD_N"/>
    <property type="match status" value="1"/>
</dbReference>
<evidence type="ECO:0000313" key="6">
    <source>
        <dbReference type="EMBL" id="USJ21807.1"/>
    </source>
</evidence>
<dbReference type="OrthoDB" id="9801695at2"/>
<dbReference type="RefSeq" id="WP_060515989.1">
    <property type="nucleotide sequence ID" value="NZ_CP098807.1"/>
</dbReference>
<name>A0A9Q8Y5U6_ENSAD</name>
<evidence type="ECO:0000256" key="2">
    <source>
        <dbReference type="ARBA" id="ARBA00007734"/>
    </source>
</evidence>
<dbReference type="EMBL" id="CP098807">
    <property type="protein sequence ID" value="USJ21807.1"/>
    <property type="molecule type" value="Genomic_DNA"/>
</dbReference>
<dbReference type="InterPro" id="IPR023346">
    <property type="entry name" value="Lysozyme-like_dom_sf"/>
</dbReference>
<dbReference type="SUPFAM" id="SSF53850">
    <property type="entry name" value="Periplasmic binding protein-like II"/>
    <property type="match status" value="1"/>
</dbReference>
<sequence length="489" mass="54171">MFTLLAVVARVELARAFFILSALGLAGLSPGNSRAQEQTPGYRAWTGDFDGMQQRRLIRILVPFSKTIYFIDRGEQLGTAVETGNALAEELNKDQKKEIDRIKVVYVPTSRDLLLPALVEGRGDIVAANLTITSSRKEVVDFTDPLATGVNEILVTGPSAQSIATLDDLGGKTVFARQSSSYFEHLGALNARLKASGNTGIDIRPIDENLEDEDLMEMVNAGLLPWCVVDDHKARIWATVFDRVVLHEDIAIAAEGEIAWAIRRDSPKLAATLNAFIKTHKVGTAFGNVLKKRYYQSEKMVRAAYERSELEKYRTLRGFFETHATTYDFNMLLLAAQGYQESQLDQSKRSPRGAVGIMQLLPTTAADKSVGINGVEKDPNRNIEAGAKYMRYLITTYLNEPGLDPVNRTLLAFAAYNAGPGNLRKIRRITNEMGLDPNIWFGNVENGAAKVIGRETVQYVGNIYKYYVAYSLFTDLEARRAESAAQSPQ</sequence>
<proteinExistence type="inferred from homology"/>
<dbReference type="SMART" id="SM00062">
    <property type="entry name" value="PBPb"/>
    <property type="match status" value="1"/>
</dbReference>
<evidence type="ECO:0000256" key="1">
    <source>
        <dbReference type="ARBA" id="ARBA00004339"/>
    </source>
</evidence>
<dbReference type="PANTHER" id="PTHR37423">
    <property type="entry name" value="SOLUBLE LYTIC MUREIN TRANSGLYCOSYLASE-RELATED"/>
    <property type="match status" value="1"/>
</dbReference>
<dbReference type="SUPFAM" id="SSF53955">
    <property type="entry name" value="Lysozyme-like"/>
    <property type="match status" value="1"/>
</dbReference>
<dbReference type="Gene3D" id="3.40.190.10">
    <property type="entry name" value="Periplasmic binding protein-like II"/>
    <property type="match status" value="2"/>
</dbReference>
<evidence type="ECO:0000256" key="4">
    <source>
        <dbReference type="ARBA" id="ARBA00023237"/>
    </source>
</evidence>
<reference evidence="6" key="1">
    <citation type="submission" date="2022-06" db="EMBL/GenBank/DDBJ databases">
        <title>Physiological and biochemical characterization and genomic elucidation of a strain of the genus Ensifer adhaerens M8 that combines arsenic oxidation and chromium reduction.</title>
        <authorList>
            <person name="Li X."/>
            <person name="Yu c."/>
        </authorList>
    </citation>
    <scope>NUCLEOTIDE SEQUENCE</scope>
    <source>
        <strain evidence="6">M8</strain>
    </source>
</reference>
<accession>A0A9Q8Y5U6</accession>
<keyword evidence="4" id="KW-0472">Membrane</keyword>
<dbReference type="InterPro" id="IPR008258">
    <property type="entry name" value="Transglycosylase_SLT_dom_1"/>
</dbReference>
<dbReference type="Pfam" id="PF00497">
    <property type="entry name" value="SBP_bac_3"/>
    <property type="match status" value="1"/>
</dbReference>
<evidence type="ECO:0000313" key="7">
    <source>
        <dbReference type="Proteomes" id="UP001055460"/>
    </source>
</evidence>
<feature type="domain" description="Solute-binding protein family 3/N-terminal" evidence="5">
    <location>
        <begin position="67"/>
        <end position="298"/>
    </location>
</feature>